<organism evidence="1 2">
    <name type="scientific">Thioflavicoccus mobilis 8321</name>
    <dbReference type="NCBI Taxonomy" id="765912"/>
    <lineage>
        <taxon>Bacteria</taxon>
        <taxon>Pseudomonadati</taxon>
        <taxon>Pseudomonadota</taxon>
        <taxon>Gammaproteobacteria</taxon>
        <taxon>Chromatiales</taxon>
        <taxon>Chromatiaceae</taxon>
        <taxon>Thioflavicoccus</taxon>
    </lineage>
</organism>
<name>L0GRI2_9GAMM</name>
<evidence type="ECO:0000313" key="2">
    <source>
        <dbReference type="Proteomes" id="UP000010816"/>
    </source>
</evidence>
<dbReference type="AlphaFoldDB" id="L0GRI2"/>
<gene>
    <name evidence="1" type="ORF">Thimo_0520</name>
</gene>
<accession>L0GRI2</accession>
<reference evidence="1 2" key="1">
    <citation type="submission" date="2011-09" db="EMBL/GenBank/DDBJ databases">
        <title>Complete sequence of chromosome of Thioflavicoccus mobilis 8321.</title>
        <authorList>
            <consortium name="US DOE Joint Genome Institute"/>
            <person name="Lucas S."/>
            <person name="Han J."/>
            <person name="Lapidus A."/>
            <person name="Cheng J.-F."/>
            <person name="Goodwin L."/>
            <person name="Pitluck S."/>
            <person name="Peters L."/>
            <person name="Ovchinnikova G."/>
            <person name="Lu M."/>
            <person name="Detter J.C."/>
            <person name="Han C."/>
            <person name="Tapia R."/>
            <person name="Land M."/>
            <person name="Hauser L."/>
            <person name="Kyrpides N."/>
            <person name="Ivanova N."/>
            <person name="Pagani I."/>
            <person name="Vogl K."/>
            <person name="Liu Z."/>
            <person name="Imhoff J."/>
            <person name="Thiel V."/>
            <person name="Frigaard N.-U."/>
            <person name="Bryant D."/>
            <person name="Woyke T."/>
        </authorList>
    </citation>
    <scope>NUCLEOTIDE SEQUENCE [LARGE SCALE GENOMIC DNA]</scope>
    <source>
        <strain evidence="1 2">8321</strain>
    </source>
</reference>
<protein>
    <submittedName>
        <fullName evidence="1">Uncharacterized protein</fullName>
    </submittedName>
</protein>
<keyword evidence="2" id="KW-1185">Reference proteome</keyword>
<dbReference type="EMBL" id="CP003051">
    <property type="protein sequence ID" value="AGA89373.1"/>
    <property type="molecule type" value="Genomic_DNA"/>
</dbReference>
<sequence length="86" mass="9229">MLAEHPADGMEGLVPREALALQARQRARHGLELFGELILDDDLEAGLEPGVGQFDPRGAVECLDEGDAGLRIERQPLLRIGGRSGS</sequence>
<evidence type="ECO:0000313" key="1">
    <source>
        <dbReference type="EMBL" id="AGA89373.1"/>
    </source>
</evidence>
<dbReference type="Proteomes" id="UP000010816">
    <property type="component" value="Chromosome"/>
</dbReference>
<dbReference type="KEGG" id="tmb:Thimo_0520"/>
<proteinExistence type="predicted"/>
<dbReference type="HOGENOM" id="CLU_2496898_0_0_6"/>